<comment type="similarity">
    <text evidence="2">Belongs to the TACO1 family.</text>
</comment>
<comment type="caution">
    <text evidence="6">The sequence shown here is derived from an EMBL/GenBank/DDBJ whole genome shotgun (WGS) entry which is preliminary data.</text>
</comment>
<evidence type="ECO:0000313" key="7">
    <source>
        <dbReference type="Proteomes" id="UP000530660"/>
    </source>
</evidence>
<dbReference type="OrthoDB" id="1459at2759"/>
<evidence type="ECO:0000256" key="3">
    <source>
        <dbReference type="SAM" id="MobiDB-lite"/>
    </source>
</evidence>
<gene>
    <name evidence="6" type="primary">TACO1_3</name>
    <name evidence="6" type="ORF">F1559_000988</name>
</gene>
<reference evidence="6 7" key="1">
    <citation type="journal article" date="2020" name="J. Phycol.">
        <title>Comparative genome analysis reveals Cyanidiococcus gen. nov., a new extremophilic red algal genus sister to Cyanidioschyzon (Cyanidioschyzonaceae, Rhodophyta).</title>
        <authorList>
            <person name="Liu S.-L."/>
            <person name="Chiang Y.-R."/>
            <person name="Yoon H.S."/>
            <person name="Fu H.-Y."/>
        </authorList>
    </citation>
    <scope>NUCLEOTIDE SEQUENCE [LARGE SCALE GENOMIC DNA]</scope>
    <source>
        <strain evidence="6 7">THAL066</strain>
    </source>
</reference>
<dbReference type="EMBL" id="VWRR01000003">
    <property type="protein sequence ID" value="KAF6004369.1"/>
    <property type="molecule type" value="Genomic_DNA"/>
</dbReference>
<dbReference type="InterPro" id="IPR048300">
    <property type="entry name" value="TACO1_YebC-like_2nd/3rd_dom"/>
</dbReference>
<organism evidence="6 7">
    <name type="scientific">Cyanidiococcus yangmingshanensis</name>
    <dbReference type="NCBI Taxonomy" id="2690220"/>
    <lineage>
        <taxon>Eukaryota</taxon>
        <taxon>Rhodophyta</taxon>
        <taxon>Bangiophyceae</taxon>
        <taxon>Cyanidiales</taxon>
        <taxon>Cyanidiaceae</taxon>
        <taxon>Cyanidiococcus</taxon>
    </lineage>
</organism>
<dbReference type="Pfam" id="PF01709">
    <property type="entry name" value="Transcrip_reg"/>
    <property type="match status" value="1"/>
</dbReference>
<dbReference type="InterPro" id="IPR049083">
    <property type="entry name" value="TACO1_YebC_N"/>
</dbReference>
<dbReference type="InterPro" id="IPR029072">
    <property type="entry name" value="YebC-like"/>
</dbReference>
<dbReference type="PANTHER" id="PTHR12532">
    <property type="entry name" value="TRANSLATIONAL ACTIVATOR OF CYTOCHROME C OXIDASE 1"/>
    <property type="match status" value="1"/>
</dbReference>
<evidence type="ECO:0000259" key="4">
    <source>
        <dbReference type="Pfam" id="PF01709"/>
    </source>
</evidence>
<sequence length="267" mass="29346">MAARAARTFERASLTVQLSGWRVIVQCGSSQVGFCAMTRFRIWPLLKQCRRAFAGHSQFANIKHKKAREDARRCKAFQRVSSAIGAAVRAHGGDANPQSNPRLATALEMARSVRMPKERIAAAIETAKGSGGRSSPTSADLELVIYEAYLGTAPLLIECLTDNRRRTVPRLRHLLSEYGGVLAPDGAVLWQFDRIGRLLLRASPYFEQSWLDRMIDTGLVQNLEHYRGDASSMESATTEGEEYVELETAPECPLGTGGAHSRAASLK</sequence>
<evidence type="ECO:0000256" key="1">
    <source>
        <dbReference type="ARBA" id="ARBA00004173"/>
    </source>
</evidence>
<feature type="domain" description="TACO1/YebC-like second and third" evidence="4">
    <location>
        <begin position="142"/>
        <end position="242"/>
    </location>
</feature>
<accession>A0A7J7INV5</accession>
<protein>
    <submittedName>
        <fullName evidence="6">Translational activator of mitochondrially encoded cytochrome c oxidase I</fullName>
    </submittedName>
</protein>
<dbReference type="PANTHER" id="PTHR12532:SF0">
    <property type="entry name" value="TRANSLATIONAL ACTIVATOR OF CYTOCHROME C OXIDASE 1"/>
    <property type="match status" value="1"/>
</dbReference>
<dbReference type="FunFam" id="1.10.10.200:FF:000002">
    <property type="entry name" value="Probable transcriptional regulatory protein CLM62_37755"/>
    <property type="match status" value="1"/>
</dbReference>
<dbReference type="Gene3D" id="1.10.10.200">
    <property type="match status" value="1"/>
</dbReference>
<evidence type="ECO:0000259" key="5">
    <source>
        <dbReference type="Pfam" id="PF20772"/>
    </source>
</evidence>
<evidence type="ECO:0000313" key="6">
    <source>
        <dbReference type="EMBL" id="KAF6004369.1"/>
    </source>
</evidence>
<feature type="domain" description="TACO1/YebC-like N-terminal" evidence="5">
    <location>
        <begin position="57"/>
        <end position="129"/>
    </location>
</feature>
<feature type="region of interest" description="Disordered" evidence="3">
    <location>
        <begin position="230"/>
        <end position="267"/>
    </location>
</feature>
<dbReference type="Pfam" id="PF20772">
    <property type="entry name" value="TACO1_YebC_N"/>
    <property type="match status" value="1"/>
</dbReference>
<evidence type="ECO:0000256" key="2">
    <source>
        <dbReference type="ARBA" id="ARBA00008724"/>
    </source>
</evidence>
<dbReference type="Proteomes" id="UP000530660">
    <property type="component" value="Unassembled WGS sequence"/>
</dbReference>
<dbReference type="AlphaFoldDB" id="A0A7J7INV5"/>
<dbReference type="Gene3D" id="3.30.70.980">
    <property type="match status" value="1"/>
</dbReference>
<proteinExistence type="inferred from homology"/>
<dbReference type="InterPro" id="IPR017856">
    <property type="entry name" value="Integrase-like_N"/>
</dbReference>
<keyword evidence="7" id="KW-1185">Reference proteome</keyword>
<dbReference type="InterPro" id="IPR002876">
    <property type="entry name" value="Transcrip_reg_TACO1-like"/>
</dbReference>
<dbReference type="SUPFAM" id="SSF75625">
    <property type="entry name" value="YebC-like"/>
    <property type="match status" value="1"/>
</dbReference>
<name>A0A7J7INV5_9RHOD</name>
<comment type="subcellular location">
    <subcellularLocation>
        <location evidence="1">Mitochondrion</location>
    </subcellularLocation>
</comment>
<dbReference type="InterPro" id="IPR026564">
    <property type="entry name" value="Transcrip_reg_TACO1-like_dom3"/>
</dbReference>
<dbReference type="GO" id="GO:0005739">
    <property type="term" value="C:mitochondrion"/>
    <property type="evidence" value="ECO:0007669"/>
    <property type="project" value="UniProtKB-SubCell"/>
</dbReference>